<evidence type="ECO:0000313" key="3">
    <source>
        <dbReference type="Proteomes" id="UP000268844"/>
    </source>
</evidence>
<dbReference type="SUPFAM" id="SSF51735">
    <property type="entry name" value="NAD(P)-binding Rossmann-fold domains"/>
    <property type="match status" value="1"/>
</dbReference>
<dbReference type="Gene3D" id="3.40.50.720">
    <property type="entry name" value="NAD(P)-binding Rossmann-like Domain"/>
    <property type="match status" value="1"/>
</dbReference>
<dbReference type="InterPro" id="IPR001509">
    <property type="entry name" value="Epimerase_deHydtase"/>
</dbReference>
<accession>A0A3S4GHW3</accession>
<dbReference type="InterPro" id="IPR036291">
    <property type="entry name" value="NAD(P)-bd_dom_sf"/>
</dbReference>
<dbReference type="Proteomes" id="UP000268844">
    <property type="component" value="Unassembled WGS sequence"/>
</dbReference>
<protein>
    <submittedName>
        <fullName evidence="2">NAD dependent epimerase/dehydratase family protein</fullName>
    </submittedName>
</protein>
<sequence length="320" mass="34926">MSGRNVTVLGSNGHLGHAAMVGFAEAGWTVTGLGRSNRKPVAGTRFLAGDANDVAVVRAAIAGADVVVQGLHLRYDQWGNGRAEAQLQVVLDAMAGSGKTLLFPGTIYNYSAGDRVVSPQLRQQAEKPRGEIRIRLERMLAEAAAAGDIQAIIVRAGDFYAPGDQGGWFEQAMLMNWRRGKVYHLADRNLRHSWAYLPDLGRAFARVAERRETLGPFENFHFAGHWVSHGQLMAAIQAAAPKPLKPSPMPWWLLRAMGLFDPVMRDIFEMRYLWTHEMELVDPRLDALLGPGVLTPFETAVGETVGTVFGSQGTVKVDAA</sequence>
<evidence type="ECO:0000259" key="1">
    <source>
        <dbReference type="Pfam" id="PF01370"/>
    </source>
</evidence>
<gene>
    <name evidence="2" type="ORF">DEVEQU_02063</name>
</gene>
<reference evidence="2 3" key="1">
    <citation type="submission" date="2018-12" db="EMBL/GenBank/DDBJ databases">
        <authorList>
            <person name="Criscuolo A."/>
        </authorList>
    </citation>
    <scope>NUCLEOTIDE SEQUENCE [LARGE SCALE GENOMIC DNA]</scope>
    <source>
        <strain evidence="2">ACIP1116281</strain>
    </source>
</reference>
<dbReference type="RefSeq" id="WP_164550341.1">
    <property type="nucleotide sequence ID" value="NZ_JBHTMH010000004.1"/>
</dbReference>
<proteinExistence type="predicted"/>
<name>A0A3S4GHW3_9HYPH</name>
<dbReference type="AlphaFoldDB" id="A0A3S4GHW3"/>
<dbReference type="Pfam" id="PF01370">
    <property type="entry name" value="Epimerase"/>
    <property type="match status" value="1"/>
</dbReference>
<organism evidence="2 3">
    <name type="scientific">Devosia equisanguinis</name>
    <dbReference type="NCBI Taxonomy" id="2490941"/>
    <lineage>
        <taxon>Bacteria</taxon>
        <taxon>Pseudomonadati</taxon>
        <taxon>Pseudomonadota</taxon>
        <taxon>Alphaproteobacteria</taxon>
        <taxon>Hyphomicrobiales</taxon>
        <taxon>Devosiaceae</taxon>
        <taxon>Devosia</taxon>
    </lineage>
</organism>
<evidence type="ECO:0000313" key="2">
    <source>
        <dbReference type="EMBL" id="VDS04922.1"/>
    </source>
</evidence>
<dbReference type="EMBL" id="UZWD01000025">
    <property type="protein sequence ID" value="VDS04922.1"/>
    <property type="molecule type" value="Genomic_DNA"/>
</dbReference>
<keyword evidence="3" id="KW-1185">Reference proteome</keyword>
<feature type="domain" description="NAD-dependent epimerase/dehydratase" evidence="1">
    <location>
        <begin position="6"/>
        <end position="214"/>
    </location>
</feature>